<keyword evidence="2" id="KW-1185">Reference proteome</keyword>
<dbReference type="InterPro" id="IPR021133">
    <property type="entry name" value="HEAT_type_2"/>
</dbReference>
<dbReference type="SMART" id="SM00567">
    <property type="entry name" value="EZ_HEAT"/>
    <property type="match status" value="4"/>
</dbReference>
<protein>
    <recommendedName>
        <fullName evidence="3">HEAT repeat domain-containing protein</fullName>
    </recommendedName>
</protein>
<dbReference type="OrthoDB" id="2082868at2"/>
<dbReference type="InterPro" id="IPR011989">
    <property type="entry name" value="ARM-like"/>
</dbReference>
<dbReference type="RefSeq" id="WP_161257392.1">
    <property type="nucleotide sequence ID" value="NZ_WXEY01000006.1"/>
</dbReference>
<accession>A0A845L3L7</accession>
<evidence type="ECO:0000313" key="1">
    <source>
        <dbReference type="EMBL" id="MZP29615.1"/>
    </source>
</evidence>
<dbReference type="Pfam" id="PF13646">
    <property type="entry name" value="HEAT_2"/>
    <property type="match status" value="1"/>
</dbReference>
<dbReference type="Proteomes" id="UP000463470">
    <property type="component" value="Unassembled WGS sequence"/>
</dbReference>
<evidence type="ECO:0008006" key="3">
    <source>
        <dbReference type="Google" id="ProtNLM"/>
    </source>
</evidence>
<dbReference type="EMBL" id="WXEY01000006">
    <property type="protein sequence ID" value="MZP29615.1"/>
    <property type="molecule type" value="Genomic_DNA"/>
</dbReference>
<dbReference type="Gene3D" id="1.25.10.10">
    <property type="entry name" value="Leucine-rich Repeat Variant"/>
    <property type="match status" value="2"/>
</dbReference>
<dbReference type="InterPro" id="IPR004155">
    <property type="entry name" value="PBS_lyase_HEAT"/>
</dbReference>
<organism evidence="1 2">
    <name type="scientific">Heliomicrobium undosum</name>
    <dbReference type="NCBI Taxonomy" id="121734"/>
    <lineage>
        <taxon>Bacteria</taxon>
        <taxon>Bacillati</taxon>
        <taxon>Bacillota</taxon>
        <taxon>Clostridia</taxon>
        <taxon>Eubacteriales</taxon>
        <taxon>Heliobacteriaceae</taxon>
        <taxon>Heliomicrobium</taxon>
    </lineage>
</organism>
<proteinExistence type="predicted"/>
<dbReference type="PROSITE" id="PS50077">
    <property type="entry name" value="HEAT_REPEAT"/>
    <property type="match status" value="1"/>
</dbReference>
<comment type="caution">
    <text evidence="1">The sequence shown here is derived from an EMBL/GenBank/DDBJ whole genome shotgun (WGS) entry which is preliminary data.</text>
</comment>
<dbReference type="InterPro" id="IPR016024">
    <property type="entry name" value="ARM-type_fold"/>
</dbReference>
<dbReference type="AlphaFoldDB" id="A0A845L3L7"/>
<dbReference type="SUPFAM" id="SSF48371">
    <property type="entry name" value="ARM repeat"/>
    <property type="match status" value="1"/>
</dbReference>
<reference evidence="1 2" key="1">
    <citation type="submission" date="2020-01" db="EMBL/GenBank/DDBJ databases">
        <title>Whole-genome sequence of Heliobacterium undosum DSM 13378.</title>
        <authorList>
            <person name="Kyndt J.A."/>
            <person name="Meyer T.E."/>
        </authorList>
    </citation>
    <scope>NUCLEOTIDE SEQUENCE [LARGE SCALE GENOMIC DNA]</scope>
    <source>
        <strain evidence="1 2">DSM 13378</strain>
    </source>
</reference>
<evidence type="ECO:0000313" key="2">
    <source>
        <dbReference type="Proteomes" id="UP000463470"/>
    </source>
</evidence>
<name>A0A845L3L7_9FIRM</name>
<sequence>MSKDKEPFWRRWRAWRSWKTQAAEDPPEQVRHMLRQLREAIVPQQERLARLLAASPEERSRWWQEAVQAEAAQSAPSSPAWRLARILRLEEHWRAVMAAPQSGPKEQVIEALGPLLLPEAMPLLQAAVLDRSPAVGLAATAYLAQVADRQVTDFFLDLLARPDGGPWIDRAARGLAARRSVDGPVIWRRLLAMTGDAQELSRMRAWEVLASFGPPADGEAVDSLEACLRAGLGDPEAAVRARAAETAGLLARGDLAPELVAAARDADARVRAEAARALGRLAALDLIDRNAEPQQREARETFREAVRQALTDCLADEDYRVSGCARQALHYIAEV</sequence>
<gene>
    <name evidence="1" type="ORF">GTO91_07845</name>
</gene>